<dbReference type="Pfam" id="PF13952">
    <property type="entry name" value="DUF4216"/>
    <property type="match status" value="1"/>
</dbReference>
<gene>
    <name evidence="6" type="primary">LOC120273139</name>
</gene>
<evidence type="ECO:0000259" key="3">
    <source>
        <dbReference type="Pfam" id="PF13960"/>
    </source>
</evidence>
<keyword evidence="5" id="KW-1185">Reference proteome</keyword>
<feature type="domain" description="DUF4216" evidence="2">
    <location>
        <begin position="556"/>
        <end position="632"/>
    </location>
</feature>
<evidence type="ECO:0000259" key="2">
    <source>
        <dbReference type="Pfam" id="PF13952"/>
    </source>
</evidence>
<feature type="domain" description="Transposase-associated" evidence="4">
    <location>
        <begin position="3"/>
        <end position="75"/>
    </location>
</feature>
<dbReference type="Pfam" id="PF13960">
    <property type="entry name" value="DUF4218"/>
    <property type="match status" value="1"/>
</dbReference>
<accession>A0AB40C9C6</accession>
<dbReference type="InterPro" id="IPR004242">
    <property type="entry name" value="Transposase_21"/>
</dbReference>
<dbReference type="InterPro" id="IPR025452">
    <property type="entry name" value="DUF4218"/>
</dbReference>
<protein>
    <submittedName>
        <fullName evidence="6">Uncharacterized protein LOC120273139</fullName>
    </submittedName>
</protein>
<dbReference type="GeneID" id="120273139"/>
<feature type="compositionally biased region" description="Basic residues" evidence="1">
    <location>
        <begin position="271"/>
        <end position="285"/>
    </location>
</feature>
<reference evidence="6" key="1">
    <citation type="submission" date="2025-08" db="UniProtKB">
        <authorList>
            <consortium name="RefSeq"/>
        </authorList>
    </citation>
    <scope>IDENTIFICATION</scope>
</reference>
<feature type="region of interest" description="Disordered" evidence="1">
    <location>
        <begin position="271"/>
        <end position="302"/>
    </location>
</feature>
<dbReference type="InterPro" id="IPR029480">
    <property type="entry name" value="Transpos_assoc"/>
</dbReference>
<dbReference type="InterPro" id="IPR025312">
    <property type="entry name" value="DUF4216"/>
</dbReference>
<dbReference type="Pfam" id="PF02992">
    <property type="entry name" value="Transposase_21"/>
    <property type="match status" value="1"/>
</dbReference>
<name>A0AB40C9C6_DIOCR</name>
<proteinExistence type="predicted"/>
<dbReference type="Pfam" id="PF13963">
    <property type="entry name" value="Transpos_assoc"/>
    <property type="match status" value="1"/>
</dbReference>
<dbReference type="Proteomes" id="UP001515500">
    <property type="component" value="Chromosome 12"/>
</dbReference>
<dbReference type="PANTHER" id="PTHR48258">
    <property type="entry name" value="DUF4218 DOMAIN-CONTAINING PROTEIN-RELATED"/>
    <property type="match status" value="1"/>
</dbReference>
<dbReference type="PANTHER" id="PTHR48258:SF15">
    <property type="entry name" value="OS02G0543900 PROTEIN"/>
    <property type="match status" value="1"/>
</dbReference>
<evidence type="ECO:0000313" key="5">
    <source>
        <dbReference type="Proteomes" id="UP001515500"/>
    </source>
</evidence>
<feature type="domain" description="DUF4218" evidence="3">
    <location>
        <begin position="337"/>
        <end position="384"/>
    </location>
</feature>
<evidence type="ECO:0000313" key="6">
    <source>
        <dbReference type="RefSeq" id="XP_039135718.1"/>
    </source>
</evidence>
<dbReference type="RefSeq" id="XP_039135718.1">
    <property type="nucleotide sequence ID" value="XM_039279784.1"/>
</dbReference>
<evidence type="ECO:0000259" key="4">
    <source>
        <dbReference type="Pfam" id="PF13963"/>
    </source>
</evidence>
<dbReference type="AlphaFoldDB" id="A0AB40C9C6"/>
<sequence length="685" mass="79101">MDKSWMHKSRLSNEYAKGVESFLDFAFDKSSEDNMIVCPCVKCANVHWHTREVVEEHLMCDGILRGYTCWFFHGELVPSSTSNLDNIITMPPSTTQPTSTFHSSHGAMGELLRDAFNIRHDVHGGIEPNIGDVVNDEAEVRGWGRESKQLWVGVQTYDASRKQNFNLRAALMWTINDFPAYAILSGWSTKGKYACPCCAAETTSRWLSNGQKFCYMGHRRWLAKDHPYRLQKHLFDGTLELREAPLSTSGSDILLMLNDVQYSYGKRIKQRLRKSKASSSSKKRQRQESNFQEDSVMDKEEDESQEADLWKKRSIFFDLPYWEHLLLRHNLDVMHIEKNLKNYVRNKRYPEGSIAEGYLAEECVTFCSRYLEDVETIFDKPSRNLGEVHDEALGGPYLFHSHGQPIGKFEITELDAKSLAQAHRYVLLHHDVTVTLQSEYKNILRQQMRARRSTARDVDMQFTRTFHEWLAEVVSRGRNVTEEVRFLAQGPNRIVKRYKGYIINGFRFHTKSRERLRRTQNSGCVVTSSTVSYASASDANPVQGNVDYYGILNDIIELDYFQKFKVVLFRCDWADVTNSRGIKKDKYGFTMVNFSRLIHTGANVIDEPYVFSSQVKQVFYSKDLTESGWYVVIRNHAREVYDMGDESTESGPRTNCFPTSSEGILSSNDDEQWVREDVNEDVYAA</sequence>
<evidence type="ECO:0000256" key="1">
    <source>
        <dbReference type="SAM" id="MobiDB-lite"/>
    </source>
</evidence>
<organism evidence="5 6">
    <name type="scientific">Dioscorea cayennensis subsp. rotundata</name>
    <name type="common">White Guinea yam</name>
    <name type="synonym">Dioscorea rotundata</name>
    <dbReference type="NCBI Taxonomy" id="55577"/>
    <lineage>
        <taxon>Eukaryota</taxon>
        <taxon>Viridiplantae</taxon>
        <taxon>Streptophyta</taxon>
        <taxon>Embryophyta</taxon>
        <taxon>Tracheophyta</taxon>
        <taxon>Spermatophyta</taxon>
        <taxon>Magnoliopsida</taxon>
        <taxon>Liliopsida</taxon>
        <taxon>Dioscoreales</taxon>
        <taxon>Dioscoreaceae</taxon>
        <taxon>Dioscorea</taxon>
    </lineage>
</organism>